<accession>A0A6L2Q634</accession>
<evidence type="ECO:0000256" key="8">
    <source>
        <dbReference type="PIRSR" id="PIRSR625705-1"/>
    </source>
</evidence>
<dbReference type="GO" id="GO:0016020">
    <property type="term" value="C:membrane"/>
    <property type="evidence" value="ECO:0007669"/>
    <property type="project" value="InterPro"/>
</dbReference>
<dbReference type="InterPro" id="IPR017853">
    <property type="entry name" value="GH"/>
</dbReference>
<organism evidence="11 12">
    <name type="scientific">Coptotermes formosanus</name>
    <name type="common">Formosan subterranean termite</name>
    <dbReference type="NCBI Taxonomy" id="36987"/>
    <lineage>
        <taxon>Eukaryota</taxon>
        <taxon>Metazoa</taxon>
        <taxon>Ecdysozoa</taxon>
        <taxon>Arthropoda</taxon>
        <taxon>Hexapoda</taxon>
        <taxon>Insecta</taxon>
        <taxon>Pterygota</taxon>
        <taxon>Neoptera</taxon>
        <taxon>Polyneoptera</taxon>
        <taxon>Dictyoptera</taxon>
        <taxon>Blattodea</taxon>
        <taxon>Blattoidea</taxon>
        <taxon>Termitoidae</taxon>
        <taxon>Rhinotermitidae</taxon>
        <taxon>Coptotermes</taxon>
    </lineage>
</organism>
<evidence type="ECO:0000313" key="11">
    <source>
        <dbReference type="EMBL" id="GFG39380.1"/>
    </source>
</evidence>
<evidence type="ECO:0000256" key="5">
    <source>
        <dbReference type="ARBA" id="ARBA00022801"/>
    </source>
</evidence>
<keyword evidence="12" id="KW-1185">Reference proteome</keyword>
<dbReference type="InterPro" id="IPR029018">
    <property type="entry name" value="Hex-like_dom2"/>
</dbReference>
<keyword evidence="7" id="KW-0326">Glycosidase</keyword>
<dbReference type="EMBL" id="BLKM01000900">
    <property type="protein sequence ID" value="GFG39380.1"/>
    <property type="molecule type" value="Genomic_DNA"/>
</dbReference>
<dbReference type="Pfam" id="PF00728">
    <property type="entry name" value="Glyco_hydro_20"/>
    <property type="match status" value="1"/>
</dbReference>
<dbReference type="Gene3D" id="3.20.20.80">
    <property type="entry name" value="Glycosidases"/>
    <property type="match status" value="1"/>
</dbReference>
<feature type="active site" description="Proton donor" evidence="8">
    <location>
        <position position="638"/>
    </location>
</feature>
<reference evidence="12" key="1">
    <citation type="submission" date="2020-01" db="EMBL/GenBank/DDBJ databases">
        <title>Draft genome sequence of the Termite Coptotermes fromosanus.</title>
        <authorList>
            <person name="Itakura S."/>
            <person name="Yosikawa Y."/>
            <person name="Umezawa K."/>
        </authorList>
    </citation>
    <scope>NUCLEOTIDE SEQUENCE [LARGE SCALE GENOMIC DNA]</scope>
</reference>
<evidence type="ECO:0000256" key="2">
    <source>
        <dbReference type="ARBA" id="ARBA00006285"/>
    </source>
</evidence>
<feature type="domain" description="Glycoside hydrolase family 20 catalytic" evidence="9">
    <location>
        <begin position="482"/>
        <end position="798"/>
    </location>
</feature>
<sequence length="842" mass="95180">MDRKVSPYVVCRHSQPLSNNTAKVSPYVVCRHSQPLSNNTAKVSPYVVCRHSQPLSNNTAKAFTSFTQSPYCVPHNTKELCQTLCNVFHKEKTNGSCKSLRQWVFLFQGTGLRARLFPFAPVFAVIVLTNFWLQHDGPSRINLSCVSLLCHYLHLQYLGWLLGNNGDTCPLIVLLFRDSMLLSGLSVVLAIILRCLTSTSAASPSWLNGFISWILSCRPGQLLLLTNPSAQEAGSDSVEGTEERSEIARAFPANKTHGWALLAILLDRVCFVVFILCTGRLHQSLSQPRRVMFRALISSLLLVLAACSGVRYRKATPGPWVTPTKGEPWPRPQQIVNYEGYVVVRPTVFAFEVTREDCDLLQEAVKRYYRLILQTSDFGVQKWTSRPIADKRWKKDPNFKDYLDSLEIQLMAPCEKLPYLHMDEHYELRINSPDVQGAALLTSQSVWGILRGLETFSQLLSLDETGTALKVNSSSIMDFPRYPHRGLLLDTSRHFIPLPAILQTLDAMEANKMNVFHWHIVDDNSFPYESAAFPHLSEKGAYNPQTHVYPRVQIRLVIEYARLRGIRVLPEFDSPGHTQSWGLGHPGLLTACYSGSKPDGTYGPVDPIQETSYKFLHKFLAEAVELFPEKYVHLGGDEVEFDCWASNPDILRFMESHNITGDFEKLEEIYVKRLVDIASNLNANSVVWQEVFDNGVVLPQDTVVHIWKDNMEEELAKVTAEGYPALVSQCWYLDHIASGGDWHKFYVCDPNNFNGTEKQKRLVIGGEACMWGEFVDASNLSPRVWPRAAAAAERLWSTVTVDFDEADRRLEEHVCRLNRRGIPTQPANGPGYCPYSSYHHPN</sequence>
<dbReference type="InterPro" id="IPR036719">
    <property type="entry name" value="Neuro-gated_channel_TM_sf"/>
</dbReference>
<keyword evidence="5" id="KW-0378">Hydrolase</keyword>
<keyword evidence="6" id="KW-0325">Glycoprotein</keyword>
<dbReference type="PANTHER" id="PTHR22600">
    <property type="entry name" value="BETA-HEXOSAMINIDASE"/>
    <property type="match status" value="1"/>
</dbReference>
<dbReference type="InParanoid" id="A0A6L2Q634"/>
<name>A0A6L2Q634_COPFO</name>
<dbReference type="PRINTS" id="PR00738">
    <property type="entry name" value="GLHYDRLASE20"/>
</dbReference>
<dbReference type="SUPFAM" id="SSF55545">
    <property type="entry name" value="beta-N-acetylhexosaminidase-like domain"/>
    <property type="match status" value="1"/>
</dbReference>
<dbReference type="GO" id="GO:0030203">
    <property type="term" value="P:glycosaminoglycan metabolic process"/>
    <property type="evidence" value="ECO:0007669"/>
    <property type="project" value="TreeGrafter"/>
</dbReference>
<dbReference type="GO" id="GO:0005975">
    <property type="term" value="P:carbohydrate metabolic process"/>
    <property type="evidence" value="ECO:0007669"/>
    <property type="project" value="InterPro"/>
</dbReference>
<dbReference type="SUPFAM" id="SSF51445">
    <property type="entry name" value="(Trans)glycosidases"/>
    <property type="match status" value="1"/>
</dbReference>
<evidence type="ECO:0000256" key="1">
    <source>
        <dbReference type="ARBA" id="ARBA00001231"/>
    </source>
</evidence>
<dbReference type="SUPFAM" id="SSF90112">
    <property type="entry name" value="Neurotransmitter-gated ion-channel transmembrane pore"/>
    <property type="match status" value="1"/>
</dbReference>
<dbReference type="FunFam" id="3.20.20.80:FF:000063">
    <property type="entry name" value="Beta-hexosaminidase"/>
    <property type="match status" value="1"/>
</dbReference>
<dbReference type="InterPro" id="IPR025705">
    <property type="entry name" value="Beta_hexosaminidase_sua/sub"/>
</dbReference>
<evidence type="ECO:0000256" key="3">
    <source>
        <dbReference type="ARBA" id="ARBA00012663"/>
    </source>
</evidence>
<dbReference type="Proteomes" id="UP000502823">
    <property type="component" value="Unassembled WGS sequence"/>
</dbReference>
<dbReference type="PANTHER" id="PTHR22600:SF21">
    <property type="entry name" value="BETA-HEXOSAMINIDASE A"/>
    <property type="match status" value="1"/>
</dbReference>
<comment type="caution">
    <text evidence="11">The sequence shown here is derived from an EMBL/GenBank/DDBJ whole genome shotgun (WGS) entry which is preliminary data.</text>
</comment>
<evidence type="ECO:0000256" key="6">
    <source>
        <dbReference type="ARBA" id="ARBA00023180"/>
    </source>
</evidence>
<evidence type="ECO:0000259" key="10">
    <source>
        <dbReference type="Pfam" id="PF14845"/>
    </source>
</evidence>
<protein>
    <recommendedName>
        <fullName evidence="3">beta-N-acetylhexosaminidase</fullName>
        <ecNumber evidence="3">3.2.1.52</ecNumber>
    </recommendedName>
</protein>
<gene>
    <name evidence="11" type="ORF">Cfor_08329</name>
</gene>
<dbReference type="GO" id="GO:0006811">
    <property type="term" value="P:monoatomic ion transport"/>
    <property type="evidence" value="ECO:0007669"/>
    <property type="project" value="InterPro"/>
</dbReference>
<proteinExistence type="inferred from homology"/>
<comment type="catalytic activity">
    <reaction evidence="1">
        <text>Hydrolysis of terminal non-reducing N-acetyl-D-hexosamine residues in N-acetyl-beta-D-hexosaminides.</text>
        <dbReference type="EC" id="3.2.1.52"/>
    </reaction>
</comment>
<evidence type="ECO:0000256" key="4">
    <source>
        <dbReference type="ARBA" id="ARBA00022729"/>
    </source>
</evidence>
<dbReference type="Pfam" id="PF14845">
    <property type="entry name" value="Glycohydro_20b2"/>
    <property type="match status" value="1"/>
</dbReference>
<dbReference type="GO" id="GO:0006689">
    <property type="term" value="P:ganglioside catabolic process"/>
    <property type="evidence" value="ECO:0007669"/>
    <property type="project" value="TreeGrafter"/>
</dbReference>
<comment type="similarity">
    <text evidence="2">Belongs to the glycosyl hydrolase 20 family.</text>
</comment>
<dbReference type="EC" id="3.2.1.52" evidence="3"/>
<dbReference type="InterPro" id="IPR015883">
    <property type="entry name" value="Glyco_hydro_20_cat"/>
</dbReference>
<dbReference type="GO" id="GO:0004563">
    <property type="term" value="F:beta-N-acetylhexosaminidase activity"/>
    <property type="evidence" value="ECO:0007669"/>
    <property type="project" value="UniProtKB-EC"/>
</dbReference>
<evidence type="ECO:0000259" key="9">
    <source>
        <dbReference type="Pfam" id="PF00728"/>
    </source>
</evidence>
<dbReference type="AlphaFoldDB" id="A0A6L2Q634"/>
<evidence type="ECO:0000313" key="12">
    <source>
        <dbReference type="Proteomes" id="UP000502823"/>
    </source>
</evidence>
<keyword evidence="4" id="KW-0732">Signal</keyword>
<dbReference type="Gene3D" id="3.30.379.10">
    <property type="entry name" value="Chitobiase/beta-hexosaminidase domain 2-like"/>
    <property type="match status" value="1"/>
</dbReference>
<dbReference type="InterPro" id="IPR029019">
    <property type="entry name" value="HEX_eukaryotic_N"/>
</dbReference>
<feature type="domain" description="Beta-hexosaminidase eukaryotic type N-terminal" evidence="10">
    <location>
        <begin position="328"/>
        <end position="459"/>
    </location>
</feature>
<dbReference type="GO" id="GO:0005764">
    <property type="term" value="C:lysosome"/>
    <property type="evidence" value="ECO:0007669"/>
    <property type="project" value="TreeGrafter"/>
</dbReference>
<evidence type="ECO:0000256" key="7">
    <source>
        <dbReference type="ARBA" id="ARBA00023295"/>
    </source>
</evidence>
<dbReference type="OrthoDB" id="428480at2759"/>
<dbReference type="CDD" id="cd06562">
    <property type="entry name" value="GH20_HexA_HexB-like"/>
    <property type="match status" value="1"/>
</dbReference>